<dbReference type="GO" id="GO:0016500">
    <property type="term" value="F:protein-hormone receptor activity"/>
    <property type="evidence" value="ECO:0007669"/>
    <property type="project" value="InterPro"/>
</dbReference>
<dbReference type="SUPFAM" id="SSF81321">
    <property type="entry name" value="Family A G protein-coupled receptor-like"/>
    <property type="match status" value="1"/>
</dbReference>
<dbReference type="Pfam" id="PF00001">
    <property type="entry name" value="7tm_1"/>
    <property type="match status" value="1"/>
</dbReference>
<evidence type="ECO:0000256" key="7">
    <source>
        <dbReference type="ARBA" id="ARBA00023136"/>
    </source>
</evidence>
<name>A0AAV7XUJ4_9NEOP</name>
<dbReference type="GO" id="GO:0007189">
    <property type="term" value="P:adenylate cyclase-activating G protein-coupled receptor signaling pathway"/>
    <property type="evidence" value="ECO:0007669"/>
    <property type="project" value="TreeGrafter"/>
</dbReference>
<gene>
    <name evidence="10" type="ORF">ONE63_007145</name>
</gene>
<feature type="transmembrane region" description="Helical" evidence="8">
    <location>
        <begin position="68"/>
        <end position="88"/>
    </location>
</feature>
<evidence type="ECO:0000259" key="9">
    <source>
        <dbReference type="PROSITE" id="PS50262"/>
    </source>
</evidence>
<dbReference type="PANTHER" id="PTHR24372:SF74">
    <property type="entry name" value="LP13728P"/>
    <property type="match status" value="1"/>
</dbReference>
<organism evidence="10 11">
    <name type="scientific">Megalurothrips usitatus</name>
    <name type="common">bean blossom thrips</name>
    <dbReference type="NCBI Taxonomy" id="439358"/>
    <lineage>
        <taxon>Eukaryota</taxon>
        <taxon>Metazoa</taxon>
        <taxon>Ecdysozoa</taxon>
        <taxon>Arthropoda</taxon>
        <taxon>Hexapoda</taxon>
        <taxon>Insecta</taxon>
        <taxon>Pterygota</taxon>
        <taxon>Neoptera</taxon>
        <taxon>Paraneoptera</taxon>
        <taxon>Thysanoptera</taxon>
        <taxon>Terebrantia</taxon>
        <taxon>Thripoidea</taxon>
        <taxon>Thripidae</taxon>
        <taxon>Megalurothrips</taxon>
    </lineage>
</organism>
<feature type="transmembrane region" description="Helical" evidence="8">
    <location>
        <begin position="111"/>
        <end position="135"/>
    </location>
</feature>
<protein>
    <recommendedName>
        <fullName evidence="9">G-protein coupled receptors family 1 profile domain-containing protein</fullName>
    </recommendedName>
</protein>
<dbReference type="PROSITE" id="PS00237">
    <property type="entry name" value="G_PROTEIN_RECEP_F1_1"/>
    <property type="match status" value="1"/>
</dbReference>
<proteinExistence type="inferred from homology"/>
<dbReference type="GO" id="GO:0008528">
    <property type="term" value="F:G protein-coupled peptide receptor activity"/>
    <property type="evidence" value="ECO:0007669"/>
    <property type="project" value="TreeGrafter"/>
</dbReference>
<dbReference type="PRINTS" id="PR00237">
    <property type="entry name" value="GPCRRHODOPSN"/>
</dbReference>
<keyword evidence="4 8" id="KW-0812">Transmembrane</keyword>
<dbReference type="GO" id="GO:0005886">
    <property type="term" value="C:plasma membrane"/>
    <property type="evidence" value="ECO:0007669"/>
    <property type="project" value="TreeGrafter"/>
</dbReference>
<evidence type="ECO:0000256" key="1">
    <source>
        <dbReference type="ARBA" id="ARBA00004370"/>
    </source>
</evidence>
<evidence type="ECO:0000256" key="6">
    <source>
        <dbReference type="ARBA" id="ARBA00022989"/>
    </source>
</evidence>
<accession>A0AAV7XUJ4</accession>
<dbReference type="InterPro" id="IPR000276">
    <property type="entry name" value="GPCR_Rhodpsn"/>
</dbReference>
<reference evidence="10" key="1">
    <citation type="submission" date="2022-12" db="EMBL/GenBank/DDBJ databases">
        <title>Chromosome-level genome assembly of the bean flower thrips Megalurothrips usitatus.</title>
        <authorList>
            <person name="Ma L."/>
            <person name="Liu Q."/>
            <person name="Li H."/>
            <person name="Cai W."/>
        </authorList>
    </citation>
    <scope>NUCLEOTIDE SEQUENCE</scope>
    <source>
        <strain evidence="10">Cailab_2022a</strain>
    </source>
</reference>
<dbReference type="GO" id="GO:0009755">
    <property type="term" value="P:hormone-mediated signaling pathway"/>
    <property type="evidence" value="ECO:0007669"/>
    <property type="project" value="TreeGrafter"/>
</dbReference>
<dbReference type="PANTHER" id="PTHR24372">
    <property type="entry name" value="GLYCOPROTEIN HORMONE RECEPTOR"/>
    <property type="match status" value="1"/>
</dbReference>
<evidence type="ECO:0000313" key="10">
    <source>
        <dbReference type="EMBL" id="KAJ1528758.1"/>
    </source>
</evidence>
<evidence type="ECO:0000256" key="8">
    <source>
        <dbReference type="SAM" id="Phobius"/>
    </source>
</evidence>
<dbReference type="PROSITE" id="PS50262">
    <property type="entry name" value="G_PROTEIN_RECEP_F1_2"/>
    <property type="match status" value="1"/>
</dbReference>
<keyword evidence="6 8" id="KW-1133">Transmembrane helix</keyword>
<evidence type="ECO:0000256" key="4">
    <source>
        <dbReference type="ARBA" id="ARBA00022692"/>
    </source>
</evidence>
<feature type="domain" description="G-protein coupled receptors family 1 profile" evidence="9">
    <location>
        <begin position="1"/>
        <end position="208"/>
    </location>
</feature>
<feature type="transmembrane region" description="Helical" evidence="8">
    <location>
        <begin position="29"/>
        <end position="47"/>
    </location>
</feature>
<dbReference type="Gene3D" id="1.20.1070.10">
    <property type="entry name" value="Rhodopsin 7-helix transmembrane proteins"/>
    <property type="match status" value="1"/>
</dbReference>
<evidence type="ECO:0000313" key="11">
    <source>
        <dbReference type="Proteomes" id="UP001075354"/>
    </source>
</evidence>
<evidence type="ECO:0000256" key="2">
    <source>
        <dbReference type="ARBA" id="ARBA00010663"/>
    </source>
</evidence>
<dbReference type="EMBL" id="JAPTSV010000004">
    <property type="protein sequence ID" value="KAJ1528758.1"/>
    <property type="molecule type" value="Genomic_DNA"/>
</dbReference>
<evidence type="ECO:0000256" key="3">
    <source>
        <dbReference type="ARBA" id="ARBA00022614"/>
    </source>
</evidence>
<feature type="transmembrane region" description="Helical" evidence="8">
    <location>
        <begin position="191"/>
        <end position="211"/>
    </location>
</feature>
<dbReference type="InterPro" id="IPR002131">
    <property type="entry name" value="Gphrmn_rcpt_fam"/>
</dbReference>
<keyword evidence="7 8" id="KW-0472">Membrane</keyword>
<feature type="transmembrane region" description="Helical" evidence="8">
    <location>
        <begin position="156"/>
        <end position="179"/>
    </location>
</feature>
<keyword evidence="11" id="KW-1185">Reference proteome</keyword>
<dbReference type="Proteomes" id="UP001075354">
    <property type="component" value="Chromosome 4"/>
</dbReference>
<evidence type="ECO:0000256" key="5">
    <source>
        <dbReference type="ARBA" id="ARBA00022737"/>
    </source>
</evidence>
<dbReference type="PROSITE" id="PS51257">
    <property type="entry name" value="PROKAR_LIPOPROTEIN"/>
    <property type="match status" value="1"/>
</dbReference>
<comment type="caution">
    <text evidence="10">The sequence shown here is derived from an EMBL/GenBank/DDBJ whole genome shotgun (WGS) entry which is preliminary data.</text>
</comment>
<dbReference type="PRINTS" id="PR00373">
    <property type="entry name" value="GLYCHORMONER"/>
</dbReference>
<comment type="similarity">
    <text evidence="2">Belongs to the G-protein coupled receptor 1 family.</text>
</comment>
<dbReference type="InterPro" id="IPR017452">
    <property type="entry name" value="GPCR_Rhodpsn_7TM"/>
</dbReference>
<keyword evidence="3" id="KW-0433">Leucine-rich repeat</keyword>
<dbReference type="AlphaFoldDB" id="A0AAV7XUJ4"/>
<sequence length="235" mass="25961">MTRAQSSFLALPDVSSCLATGAGCQVAGFLTVFASELSVFTLTLLTAERWYTITYAIHMNRRLRLSTAMRIMAGGWAYSVLMAVLPLVDVSGYYVTSICLPLRSLLSRDRAYLSALLAFTAVAFLVICACYLRMYRAVRGGQDARAAMQRSDVTRMTLLVLTDFACWAPIAFFGLTALLGAPLIDVPRTKILLVFFYPLNACANPYLYALLTRQFRNDLVNLLSRSKLFATSAAR</sequence>
<keyword evidence="5" id="KW-0677">Repeat</keyword>
<comment type="subcellular location">
    <subcellularLocation>
        <location evidence="1">Membrane</location>
    </subcellularLocation>
</comment>